<feature type="transmembrane region" description="Helical" evidence="6">
    <location>
        <begin position="309"/>
        <end position="333"/>
    </location>
</feature>
<sequence length="409" mass="43023">MSAARSWPMLLAVFCSAEAASMAGFALVPSLLPRLTQQWSLSATQGGWLSGIFFLGYIVAVPVLVSLTDHLDARRVYLACAALSGLAMAGFASFADSFAAALCWWWLAGLALAGTYMPGLKALTDRLPVAAQSRSTAFYTATFGVGAGLSYLWIECVKDLVQWPLLFAIAAACAALAVLLVWCAVPPGKAPEPASARVGDWRSDWQSVLRDRRILAFCGGYFGHNWELFGFRAWLVAYLTWTQTTAPDLWTTMPGLIAALATFLAVPASILGNEGAHRWGRSRWLQGVMPFSCLLGLAVALSGGQSSRLLVPLLLVYAASMNLDSAALTAGLLIGTSTGMRGTALALYSSIGFAGAFVGPVAFGMALDAFGRGSHAGWAAGFVTLACGVAFGRWAIGRIGTLPSESSSP</sequence>
<organism evidence="9 10">
    <name type="scientific">Candidatus Accumulibacter aalborgensis</name>
    <dbReference type="NCBI Taxonomy" id="1860102"/>
    <lineage>
        <taxon>Bacteria</taxon>
        <taxon>Pseudomonadati</taxon>
        <taxon>Pseudomonadota</taxon>
        <taxon>Betaproteobacteria</taxon>
        <taxon>Candidatus Accumulibacter</taxon>
    </lineage>
</organism>
<dbReference type="Pfam" id="PF07690">
    <property type="entry name" value="MFS_1"/>
    <property type="match status" value="1"/>
</dbReference>
<feature type="transmembrane region" description="Helical" evidence="6">
    <location>
        <begin position="345"/>
        <end position="366"/>
    </location>
</feature>
<dbReference type="PANTHER" id="PTHR43124:SF3">
    <property type="entry name" value="CHLORAMPHENICOL EFFLUX PUMP RV0191"/>
    <property type="match status" value="1"/>
</dbReference>
<feature type="transmembrane region" description="Helical" evidence="6">
    <location>
        <begin position="253"/>
        <end position="272"/>
    </location>
</feature>
<dbReference type="STRING" id="1860102.ACCAA_350108"/>
<name>A0A1A8XQK8_9PROT</name>
<dbReference type="Gene3D" id="1.20.1250.20">
    <property type="entry name" value="MFS general substrate transporter like domains"/>
    <property type="match status" value="1"/>
</dbReference>
<proteinExistence type="predicted"/>
<dbReference type="GO" id="GO:0022857">
    <property type="term" value="F:transmembrane transporter activity"/>
    <property type="evidence" value="ECO:0007669"/>
    <property type="project" value="InterPro"/>
</dbReference>
<feature type="transmembrane region" description="Helical" evidence="6">
    <location>
        <begin position="46"/>
        <end position="65"/>
    </location>
</feature>
<keyword evidence="3 6" id="KW-0812">Transmembrane</keyword>
<evidence type="ECO:0000256" key="5">
    <source>
        <dbReference type="ARBA" id="ARBA00023136"/>
    </source>
</evidence>
<evidence type="ECO:0000313" key="10">
    <source>
        <dbReference type="Proteomes" id="UP000199169"/>
    </source>
</evidence>
<feature type="transmembrane region" description="Helical" evidence="6">
    <location>
        <begin position="378"/>
        <end position="396"/>
    </location>
</feature>
<gene>
    <name evidence="9" type="ORF">ACCAA_350108</name>
</gene>
<feature type="domain" description="Major facilitator superfamily (MFS) profile" evidence="8">
    <location>
        <begin position="9"/>
        <end position="409"/>
    </location>
</feature>
<dbReference type="EMBL" id="FLQX01000111">
    <property type="protein sequence ID" value="SBT06732.1"/>
    <property type="molecule type" value="Genomic_DNA"/>
</dbReference>
<keyword evidence="10" id="KW-1185">Reference proteome</keyword>
<dbReference type="PROSITE" id="PS50850">
    <property type="entry name" value="MFS"/>
    <property type="match status" value="1"/>
</dbReference>
<feature type="transmembrane region" description="Helical" evidence="6">
    <location>
        <begin position="160"/>
        <end position="185"/>
    </location>
</feature>
<evidence type="ECO:0000256" key="2">
    <source>
        <dbReference type="ARBA" id="ARBA00022475"/>
    </source>
</evidence>
<keyword evidence="7" id="KW-0732">Signal</keyword>
<feature type="transmembrane region" description="Helical" evidence="6">
    <location>
        <begin position="136"/>
        <end position="154"/>
    </location>
</feature>
<dbReference type="InterPro" id="IPR050189">
    <property type="entry name" value="MFS_Efflux_Transporters"/>
</dbReference>
<dbReference type="InterPro" id="IPR011701">
    <property type="entry name" value="MFS"/>
</dbReference>
<evidence type="ECO:0000256" key="4">
    <source>
        <dbReference type="ARBA" id="ARBA00022989"/>
    </source>
</evidence>
<feature type="transmembrane region" description="Helical" evidence="6">
    <location>
        <begin position="77"/>
        <end position="98"/>
    </location>
</feature>
<dbReference type="PANTHER" id="PTHR43124">
    <property type="entry name" value="PURINE EFFLUX PUMP PBUE"/>
    <property type="match status" value="1"/>
</dbReference>
<keyword evidence="2" id="KW-1003">Cell membrane</keyword>
<evidence type="ECO:0000256" key="6">
    <source>
        <dbReference type="SAM" id="Phobius"/>
    </source>
</evidence>
<dbReference type="GO" id="GO:0005886">
    <property type="term" value="C:plasma membrane"/>
    <property type="evidence" value="ECO:0007669"/>
    <property type="project" value="UniProtKB-SubCell"/>
</dbReference>
<evidence type="ECO:0000256" key="3">
    <source>
        <dbReference type="ARBA" id="ARBA00022692"/>
    </source>
</evidence>
<evidence type="ECO:0000256" key="7">
    <source>
        <dbReference type="SAM" id="SignalP"/>
    </source>
</evidence>
<reference evidence="9 10" key="1">
    <citation type="submission" date="2016-06" db="EMBL/GenBank/DDBJ databases">
        <authorList>
            <person name="Kjaerup R.B."/>
            <person name="Dalgaard T.S."/>
            <person name="Juul-Madsen H.R."/>
        </authorList>
    </citation>
    <scope>NUCLEOTIDE SEQUENCE [LARGE SCALE GENOMIC DNA]</scope>
    <source>
        <strain evidence="9">3</strain>
    </source>
</reference>
<evidence type="ECO:0000256" key="1">
    <source>
        <dbReference type="ARBA" id="ARBA00004651"/>
    </source>
</evidence>
<feature type="chain" id="PRO_5008381635" evidence="7">
    <location>
        <begin position="20"/>
        <end position="409"/>
    </location>
</feature>
<feature type="transmembrane region" description="Helical" evidence="6">
    <location>
        <begin position="284"/>
        <end position="303"/>
    </location>
</feature>
<keyword evidence="4 6" id="KW-1133">Transmembrane helix</keyword>
<evidence type="ECO:0000259" key="8">
    <source>
        <dbReference type="PROSITE" id="PS50850"/>
    </source>
</evidence>
<protein>
    <submittedName>
        <fullName evidence="9">Major facilitator superfamily MFS_1</fullName>
    </submittedName>
</protein>
<dbReference type="InterPro" id="IPR036259">
    <property type="entry name" value="MFS_trans_sf"/>
</dbReference>
<keyword evidence="5 6" id="KW-0472">Membrane</keyword>
<dbReference type="AlphaFoldDB" id="A0A1A8XQK8"/>
<dbReference type="SUPFAM" id="SSF103473">
    <property type="entry name" value="MFS general substrate transporter"/>
    <property type="match status" value="1"/>
</dbReference>
<feature type="signal peptide" evidence="7">
    <location>
        <begin position="1"/>
        <end position="19"/>
    </location>
</feature>
<dbReference type="Proteomes" id="UP000199169">
    <property type="component" value="Unassembled WGS sequence"/>
</dbReference>
<evidence type="ECO:0000313" key="9">
    <source>
        <dbReference type="EMBL" id="SBT06732.1"/>
    </source>
</evidence>
<accession>A0A1A8XQK8</accession>
<comment type="subcellular location">
    <subcellularLocation>
        <location evidence="1">Cell membrane</location>
        <topology evidence="1">Multi-pass membrane protein</topology>
    </subcellularLocation>
</comment>
<feature type="transmembrane region" description="Helical" evidence="6">
    <location>
        <begin position="104"/>
        <end position="124"/>
    </location>
</feature>
<dbReference type="InterPro" id="IPR020846">
    <property type="entry name" value="MFS_dom"/>
</dbReference>
<dbReference type="CDD" id="cd06174">
    <property type="entry name" value="MFS"/>
    <property type="match status" value="1"/>
</dbReference>